<evidence type="ECO:0000259" key="2">
    <source>
        <dbReference type="PROSITE" id="PS50181"/>
    </source>
</evidence>
<dbReference type="InterPro" id="IPR001810">
    <property type="entry name" value="F-box_dom"/>
</dbReference>
<evidence type="ECO:0000256" key="1">
    <source>
        <dbReference type="PROSITE-ProRule" id="PRU00023"/>
    </source>
</evidence>
<dbReference type="OrthoDB" id="4508560at2759"/>
<dbReference type="VEuPathDB" id="FungiDB:F503_07299"/>
<evidence type="ECO:0000313" key="3">
    <source>
        <dbReference type="EMBL" id="EPE09523.1"/>
    </source>
</evidence>
<dbReference type="STRING" id="1262450.S3CS99"/>
<name>S3CS99_OPHP1</name>
<organism evidence="3 4">
    <name type="scientific">Ophiostoma piceae (strain UAMH 11346)</name>
    <name type="common">Sap stain fungus</name>
    <dbReference type="NCBI Taxonomy" id="1262450"/>
    <lineage>
        <taxon>Eukaryota</taxon>
        <taxon>Fungi</taxon>
        <taxon>Dikarya</taxon>
        <taxon>Ascomycota</taxon>
        <taxon>Pezizomycotina</taxon>
        <taxon>Sordariomycetes</taxon>
        <taxon>Sordariomycetidae</taxon>
        <taxon>Ophiostomatales</taxon>
        <taxon>Ophiostomataceae</taxon>
        <taxon>Ophiostoma</taxon>
    </lineage>
</organism>
<dbReference type="PROSITE" id="PS50181">
    <property type="entry name" value="FBOX"/>
    <property type="match status" value="1"/>
</dbReference>
<feature type="repeat" description="ANK" evidence="1">
    <location>
        <begin position="318"/>
        <end position="350"/>
    </location>
</feature>
<keyword evidence="4" id="KW-1185">Reference proteome</keyword>
<dbReference type="Gene3D" id="1.25.40.20">
    <property type="entry name" value="Ankyrin repeat-containing domain"/>
    <property type="match status" value="1"/>
</dbReference>
<dbReference type="SMART" id="SM00248">
    <property type="entry name" value="ANK"/>
    <property type="match status" value="3"/>
</dbReference>
<dbReference type="InterPro" id="IPR036770">
    <property type="entry name" value="Ankyrin_rpt-contain_sf"/>
</dbReference>
<proteinExistence type="predicted"/>
<feature type="domain" description="F-box" evidence="2">
    <location>
        <begin position="4"/>
        <end position="50"/>
    </location>
</feature>
<dbReference type="PROSITE" id="PS50088">
    <property type="entry name" value="ANK_REPEAT"/>
    <property type="match status" value="1"/>
</dbReference>
<sequence>MALRLGLESLPMELFLAIVTNLSIIDQLSLGQCKRDYHYIIERDIFRLEAMRDFAMFHAIKNLNIHIIKRLLAQYNASPTVMFLISKPYGLPQGFIATNAGIFVLARFRKMYDIFPEQDSSETLIGIAEMTLHALAKLDTAKMDAEQRKTYVEMWALFLDHGARLNIITCSQSLANMTAYLNHVCLPTKEDKQEPYLEYREQAAKFGRRKARELFRRIMSKPSWNPELADVKAKLIRIYYETLRGIAVADLNIGPSSVFQQIPRHIRSVHDAVVIEAIMDGEEKLDRAHPTQSDASLPLAWRSIPLVDRPVKRGQRGELVSPLSAAILNDNHVVFDLLLRRGANINGVDLGLKRHGPKKYALHIPIFAAAWMAARDYTNGFRWLASCIANGADPNHLYLGRLNGDFFIETGIDTSGHQGFFHWISPLDVYLATIPKRKLCRLLPTSDNSNTVDAKNEPELKKIEQLVNKGFRMDAGVYQPISFLLAPQNSNGRNPMAIAHVCGRARNHSGHLCNWGGFHRCRSPSAAEIIIDRVGFATPKTSVASELVRCLMDTHGSGRGCFSRIMFRYERDLHRLEYREDSEADRCLPMAKALFGSMYSPGWVGRDYGNELGLYIAYRMLHNRYGSISAHLATIDRFKGAATAQNGEVGAVFYLPMVAGPPPIDFNPLYVPLNLAYDDYRLRVCGRAPNRFNAHPVEGWTVLHEVCRLWNMATKDWSVRSCREVWDAYRDQASGTLKLLQYLIENGVNVYVVDANGDTPMDVLIKDDGHSLSEEVSATLRGMANFMIATWSCLNIGRGPMRVRHIDPLRSNQMVDQDSH</sequence>
<accession>S3CS99</accession>
<dbReference type="SUPFAM" id="SSF48403">
    <property type="entry name" value="Ankyrin repeat"/>
    <property type="match status" value="1"/>
</dbReference>
<gene>
    <name evidence="3" type="ORF">F503_07299</name>
</gene>
<keyword evidence="1" id="KW-0040">ANK repeat</keyword>
<evidence type="ECO:0000313" key="4">
    <source>
        <dbReference type="Proteomes" id="UP000016923"/>
    </source>
</evidence>
<dbReference type="eggNOG" id="ENOG502RKX6">
    <property type="taxonomic scope" value="Eukaryota"/>
</dbReference>
<dbReference type="EMBL" id="KE148147">
    <property type="protein sequence ID" value="EPE09523.1"/>
    <property type="molecule type" value="Genomic_DNA"/>
</dbReference>
<dbReference type="AlphaFoldDB" id="S3CS99"/>
<dbReference type="InterPro" id="IPR002110">
    <property type="entry name" value="Ankyrin_rpt"/>
</dbReference>
<dbReference type="HOGENOM" id="CLU_356088_0_0_1"/>
<protein>
    <recommendedName>
        <fullName evidence="2">F-box domain-containing protein</fullName>
    </recommendedName>
</protein>
<dbReference type="Proteomes" id="UP000016923">
    <property type="component" value="Unassembled WGS sequence"/>
</dbReference>
<reference evidence="3 4" key="1">
    <citation type="journal article" date="2013" name="BMC Genomics">
        <title>The genome and transcriptome of the pine saprophyte Ophiostoma piceae, and a comparison with the bark beetle-associated pine pathogen Grosmannia clavigera.</title>
        <authorList>
            <person name="Haridas S."/>
            <person name="Wang Y."/>
            <person name="Lim L."/>
            <person name="Massoumi Alamouti S."/>
            <person name="Jackman S."/>
            <person name="Docking R."/>
            <person name="Robertson G."/>
            <person name="Birol I."/>
            <person name="Bohlmann J."/>
            <person name="Breuil C."/>
        </authorList>
    </citation>
    <scope>NUCLEOTIDE SEQUENCE [LARGE SCALE GENOMIC DNA]</scope>
    <source>
        <strain evidence="3 4">UAMH 11346</strain>
    </source>
</reference>